<organism evidence="3 4">
    <name type="scientific">Jiangella ureilytica</name>
    <dbReference type="NCBI Taxonomy" id="2530374"/>
    <lineage>
        <taxon>Bacteria</taxon>
        <taxon>Bacillati</taxon>
        <taxon>Actinomycetota</taxon>
        <taxon>Actinomycetes</taxon>
        <taxon>Jiangellales</taxon>
        <taxon>Jiangellaceae</taxon>
        <taxon>Jiangella</taxon>
    </lineage>
</organism>
<gene>
    <name evidence="3" type="ORF">E1212_10535</name>
</gene>
<dbReference type="SUPFAM" id="SSF51695">
    <property type="entry name" value="PLC-like phosphodiesterases"/>
    <property type="match status" value="1"/>
</dbReference>
<feature type="signal peptide" evidence="1">
    <location>
        <begin position="1"/>
        <end position="24"/>
    </location>
</feature>
<evidence type="ECO:0000256" key="1">
    <source>
        <dbReference type="SAM" id="SignalP"/>
    </source>
</evidence>
<dbReference type="InterPro" id="IPR017946">
    <property type="entry name" value="PLC-like_Pdiesterase_TIM-brl"/>
</dbReference>
<dbReference type="CDD" id="cd08561">
    <property type="entry name" value="GDPD_cytoplasmic_ScUgpQ2_like"/>
    <property type="match status" value="1"/>
</dbReference>
<dbReference type="PROSITE" id="PS51704">
    <property type="entry name" value="GP_PDE"/>
    <property type="match status" value="1"/>
</dbReference>
<dbReference type="Proteomes" id="UP000295621">
    <property type="component" value="Unassembled WGS sequence"/>
</dbReference>
<dbReference type="GO" id="GO:0006629">
    <property type="term" value="P:lipid metabolic process"/>
    <property type="evidence" value="ECO:0007669"/>
    <property type="project" value="InterPro"/>
</dbReference>
<evidence type="ECO:0000259" key="2">
    <source>
        <dbReference type="PROSITE" id="PS51704"/>
    </source>
</evidence>
<dbReference type="AlphaFoldDB" id="A0A4R4RU22"/>
<proteinExistence type="predicted"/>
<dbReference type="Gene3D" id="3.20.20.190">
    <property type="entry name" value="Phosphatidylinositol (PI) phosphodiesterase"/>
    <property type="match status" value="1"/>
</dbReference>
<feature type="chain" id="PRO_5038709196" evidence="1">
    <location>
        <begin position="25"/>
        <end position="333"/>
    </location>
</feature>
<protein>
    <submittedName>
        <fullName evidence="3">Glycerophosphodiester phosphodiesterase</fullName>
    </submittedName>
</protein>
<feature type="domain" description="GP-PDE" evidence="2">
    <location>
        <begin position="41"/>
        <end position="315"/>
    </location>
</feature>
<keyword evidence="4" id="KW-1185">Reference proteome</keyword>
<reference evidence="3 4" key="1">
    <citation type="submission" date="2019-02" db="EMBL/GenBank/DDBJ databases">
        <title>Draft genome sequences of novel Actinobacteria.</title>
        <authorList>
            <person name="Sahin N."/>
            <person name="Ay H."/>
            <person name="Saygin H."/>
        </authorList>
    </citation>
    <scope>NUCLEOTIDE SEQUENCE [LARGE SCALE GENOMIC DNA]</scope>
    <source>
        <strain evidence="3 4">KC603</strain>
    </source>
</reference>
<accession>A0A4R4RU22</accession>
<dbReference type="PANTHER" id="PTHR46211">
    <property type="entry name" value="GLYCEROPHOSPHORYL DIESTER PHOSPHODIESTERASE"/>
    <property type="match status" value="1"/>
</dbReference>
<evidence type="ECO:0000313" key="4">
    <source>
        <dbReference type="Proteomes" id="UP000295621"/>
    </source>
</evidence>
<sequence length="333" mass="35624">MNRLTGLLAAGVVAAALIPTTAAAAAPAASAAQNPWLERRVLNIAHQGGEIEAPSDTLYAFETALDKGADVLELDVHATSDGELVILHDTTADRTTNGSGRVDALTLAQIRALDAAYWFVPGCGTCHGQDEAAYTFRGVATGDRPAPAGYTAEDFRIPTLREVLEAFPGVLLNVEIKRTRPETTPYERTMADLLAEFGRGTDTVVASFSDSAVTRFKLYNRDISTSPGTTQATAFWLNTLGPLTGITLHGHHALQVPPSQSGIPVVTADFVADAHRRGLAVHVWTINDRAEMERLIDLGVDGIMTDRPTLLEDVLQNRGIGVRPGHNRTLMPS</sequence>
<keyword evidence="1" id="KW-0732">Signal</keyword>
<comment type="caution">
    <text evidence="3">The sequence shown here is derived from an EMBL/GenBank/DDBJ whole genome shotgun (WGS) entry which is preliminary data.</text>
</comment>
<dbReference type="Pfam" id="PF03009">
    <property type="entry name" value="GDPD"/>
    <property type="match status" value="1"/>
</dbReference>
<dbReference type="RefSeq" id="WP_131982061.1">
    <property type="nucleotide sequence ID" value="NZ_SMKL01000018.1"/>
</dbReference>
<name>A0A4R4RU22_9ACTN</name>
<dbReference type="PANTHER" id="PTHR46211:SF14">
    <property type="entry name" value="GLYCEROPHOSPHODIESTER PHOSPHODIESTERASE"/>
    <property type="match status" value="1"/>
</dbReference>
<evidence type="ECO:0000313" key="3">
    <source>
        <dbReference type="EMBL" id="TDC52033.1"/>
    </source>
</evidence>
<dbReference type="InterPro" id="IPR030395">
    <property type="entry name" value="GP_PDE_dom"/>
</dbReference>
<dbReference type="OrthoDB" id="5241788at2"/>
<dbReference type="GO" id="GO:0008081">
    <property type="term" value="F:phosphoric diester hydrolase activity"/>
    <property type="evidence" value="ECO:0007669"/>
    <property type="project" value="InterPro"/>
</dbReference>
<dbReference type="EMBL" id="SMKL01000018">
    <property type="protein sequence ID" value="TDC52033.1"/>
    <property type="molecule type" value="Genomic_DNA"/>
</dbReference>